<feature type="transmembrane region" description="Helical" evidence="6">
    <location>
        <begin position="582"/>
        <end position="602"/>
    </location>
</feature>
<dbReference type="PANTHER" id="PTHR23507:SF1">
    <property type="entry name" value="FI18259P1-RELATED"/>
    <property type="match status" value="1"/>
</dbReference>
<dbReference type="GeneID" id="33571690"/>
<feature type="transmembrane region" description="Helical" evidence="6">
    <location>
        <begin position="242"/>
        <end position="262"/>
    </location>
</feature>
<dbReference type="Gene3D" id="1.20.1250.20">
    <property type="entry name" value="MFS general substrate transporter like domains"/>
    <property type="match status" value="2"/>
</dbReference>
<dbReference type="EMBL" id="MCFF01000008">
    <property type="protein sequence ID" value="ORZ24808.1"/>
    <property type="molecule type" value="Genomic_DNA"/>
</dbReference>
<reference evidence="7 8" key="1">
    <citation type="submission" date="2016-07" db="EMBL/GenBank/DDBJ databases">
        <title>Pervasive Adenine N6-methylation of Active Genes in Fungi.</title>
        <authorList>
            <consortium name="DOE Joint Genome Institute"/>
            <person name="Mondo S.J."/>
            <person name="Dannebaum R.O."/>
            <person name="Kuo R.C."/>
            <person name="Labutti K."/>
            <person name="Haridas S."/>
            <person name="Kuo A."/>
            <person name="Salamov A."/>
            <person name="Ahrendt S.R."/>
            <person name="Lipzen A."/>
            <person name="Sullivan W."/>
            <person name="Andreopoulos W.B."/>
            <person name="Clum A."/>
            <person name="Lindquist E."/>
            <person name="Daum C."/>
            <person name="Ramamoorthy G.K."/>
            <person name="Gryganskyi A."/>
            <person name="Culley D."/>
            <person name="Magnuson J.K."/>
            <person name="James T.Y."/>
            <person name="O'Malley M.A."/>
            <person name="Stajich J.E."/>
            <person name="Spatafora J.W."/>
            <person name="Visel A."/>
            <person name="Grigoriev I.V."/>
        </authorList>
    </citation>
    <scope>NUCLEOTIDE SEQUENCE [LARGE SCALE GENOMIC DNA]</scope>
    <source>
        <strain evidence="7 8">NRRL 3116</strain>
    </source>
</reference>
<evidence type="ECO:0000256" key="5">
    <source>
        <dbReference type="SAM" id="MobiDB-lite"/>
    </source>
</evidence>
<gene>
    <name evidence="7" type="ORF">BCR41DRAFT_420073</name>
</gene>
<dbReference type="GO" id="GO:0022857">
    <property type="term" value="F:transmembrane transporter activity"/>
    <property type="evidence" value="ECO:0007669"/>
    <property type="project" value="InterPro"/>
</dbReference>
<dbReference type="InterPro" id="IPR036259">
    <property type="entry name" value="MFS_trans_sf"/>
</dbReference>
<evidence type="ECO:0000313" key="8">
    <source>
        <dbReference type="Proteomes" id="UP000193648"/>
    </source>
</evidence>
<keyword evidence="3 6" id="KW-1133">Transmembrane helix</keyword>
<feature type="transmembrane region" description="Helical" evidence="6">
    <location>
        <begin position="675"/>
        <end position="694"/>
    </location>
</feature>
<feature type="transmembrane region" description="Helical" evidence="6">
    <location>
        <begin position="467"/>
        <end position="491"/>
    </location>
</feature>
<dbReference type="Pfam" id="PF07690">
    <property type="entry name" value="MFS_1"/>
    <property type="match status" value="1"/>
</dbReference>
<feature type="transmembrane region" description="Helical" evidence="6">
    <location>
        <begin position="309"/>
        <end position="331"/>
    </location>
</feature>
<keyword evidence="4 6" id="KW-0472">Membrane</keyword>
<dbReference type="PANTHER" id="PTHR23507">
    <property type="entry name" value="ZGC:174356"/>
    <property type="match status" value="1"/>
</dbReference>
<protein>
    <submittedName>
        <fullName evidence="7">Major facilitator superfamily domain-containing protein</fullName>
    </submittedName>
</protein>
<evidence type="ECO:0000256" key="1">
    <source>
        <dbReference type="ARBA" id="ARBA00004141"/>
    </source>
</evidence>
<feature type="region of interest" description="Disordered" evidence="5">
    <location>
        <begin position="73"/>
        <end position="95"/>
    </location>
</feature>
<evidence type="ECO:0000256" key="4">
    <source>
        <dbReference type="ARBA" id="ARBA00023136"/>
    </source>
</evidence>
<dbReference type="SUPFAM" id="SSF103473">
    <property type="entry name" value="MFS general substrate transporter"/>
    <property type="match status" value="2"/>
</dbReference>
<dbReference type="Proteomes" id="UP000193648">
    <property type="component" value="Unassembled WGS sequence"/>
</dbReference>
<dbReference type="InParanoid" id="A0A1Y2GW38"/>
<dbReference type="InterPro" id="IPR011701">
    <property type="entry name" value="MFS"/>
</dbReference>
<keyword evidence="2 6" id="KW-0812">Transmembrane</keyword>
<feature type="compositionally biased region" description="Basic and acidic residues" evidence="5">
    <location>
        <begin position="76"/>
        <end position="89"/>
    </location>
</feature>
<proteinExistence type="predicted"/>
<feature type="transmembrane region" description="Helical" evidence="6">
    <location>
        <begin position="641"/>
        <end position="663"/>
    </location>
</feature>
<organism evidence="7 8">
    <name type="scientific">Lobosporangium transversale</name>
    <dbReference type="NCBI Taxonomy" id="64571"/>
    <lineage>
        <taxon>Eukaryota</taxon>
        <taxon>Fungi</taxon>
        <taxon>Fungi incertae sedis</taxon>
        <taxon>Mucoromycota</taxon>
        <taxon>Mortierellomycotina</taxon>
        <taxon>Mortierellomycetes</taxon>
        <taxon>Mortierellales</taxon>
        <taxon>Mortierellaceae</taxon>
        <taxon>Lobosporangium</taxon>
    </lineage>
</organism>
<dbReference type="OrthoDB" id="3026777at2759"/>
<sequence length="700" mass="76759">MDLPRFEMEAEKGEQKMNTRKLGTVIDMVTPQPEVVLMRMMDKKPTKPISDTASKCSGAVELEGVKIEVSSQKVGESTRLRETGERSQKMDTSTTVQSSVWTDAIQDQLLEEDAVNAEPTSLLTEAMEAQRLACLRALPWHHRPSITWLLPFIFLLALNIGMTSAPLDQQIIQIICKAFFRNEKTLYGEATGAIGDNKCNIPAIQAIAAVVMSRLSFVKYVSAIFTVGFYTSQSDHFGRKYLLYLTIIPSILSQLLLIWMSLPNNHMGIIWLFVNALITGCLGANALLEPSLSAYIADCTSQAERSLSIGYVMVVTGMGMALGPVLGGNIIGITGDVNTVLIVSVAAQLVLLLYAVILPESHPKKPIPSLTIGMAHMKSSNKQVSTPYSYKVKQLLLEALNPLLLFLPGKIKSTWDASIRSSPYILTLLVSSYAWIVFAAGGIDIIFTPYSKLKYQWTPLEYGNYFTFSGVVTLIVYTALFPAMQFVYNFVIQERKAQSNLDANTVAPHPRSSIQSDAEELLLRHSLHERTPLLQEARVCAGSNAINEAVIDTHSTQDGLPSYRATDVSDVKVMQKAIEKDIFFLVFGAILYVIGFAIVPAFDAGIVLYIACGIHAMASVYDVSFTSLLTSCVPTDQTGRALGAICIMDLMVRAVSSLFFGWIFSRTSVMMPSTVYVVSAALAACSLAVALALWSKYHAR</sequence>
<dbReference type="AlphaFoldDB" id="A0A1Y2GW38"/>
<evidence type="ECO:0000256" key="6">
    <source>
        <dbReference type="SAM" id="Phobius"/>
    </source>
</evidence>
<accession>A0A1Y2GW38</accession>
<evidence type="ECO:0000256" key="2">
    <source>
        <dbReference type="ARBA" id="ARBA00022692"/>
    </source>
</evidence>
<feature type="transmembrane region" description="Helical" evidence="6">
    <location>
        <begin position="424"/>
        <end position="447"/>
    </location>
</feature>
<feature type="transmembrane region" description="Helical" evidence="6">
    <location>
        <begin position="268"/>
        <end position="288"/>
    </location>
</feature>
<dbReference type="RefSeq" id="XP_021883789.1">
    <property type="nucleotide sequence ID" value="XM_022029847.1"/>
</dbReference>
<comment type="subcellular location">
    <subcellularLocation>
        <location evidence="1">Membrane</location>
        <topology evidence="1">Multi-pass membrane protein</topology>
    </subcellularLocation>
</comment>
<feature type="transmembrane region" description="Helical" evidence="6">
    <location>
        <begin position="608"/>
        <end position="629"/>
    </location>
</feature>
<evidence type="ECO:0000256" key="3">
    <source>
        <dbReference type="ARBA" id="ARBA00022989"/>
    </source>
</evidence>
<dbReference type="GO" id="GO:0016020">
    <property type="term" value="C:membrane"/>
    <property type="evidence" value="ECO:0007669"/>
    <property type="project" value="UniProtKB-SubCell"/>
</dbReference>
<feature type="transmembrane region" description="Helical" evidence="6">
    <location>
        <begin position="337"/>
        <end position="357"/>
    </location>
</feature>
<comment type="caution">
    <text evidence="7">The sequence shown here is derived from an EMBL/GenBank/DDBJ whole genome shotgun (WGS) entry which is preliminary data.</text>
</comment>
<name>A0A1Y2GW38_9FUNG</name>
<evidence type="ECO:0000313" key="7">
    <source>
        <dbReference type="EMBL" id="ORZ24808.1"/>
    </source>
</evidence>
<keyword evidence="8" id="KW-1185">Reference proteome</keyword>